<name>A0AAV5WPP2_9BILA</name>
<evidence type="ECO:0000313" key="3">
    <source>
        <dbReference type="EMBL" id="GMT34246.1"/>
    </source>
</evidence>
<feature type="chain" id="PRO_5043607818" description="BTB domain-containing protein" evidence="1">
    <location>
        <begin position="23"/>
        <end position="378"/>
    </location>
</feature>
<comment type="caution">
    <text evidence="3">The sequence shown here is derived from an EMBL/GenBank/DDBJ whole genome shotgun (WGS) entry which is preliminary data.</text>
</comment>
<dbReference type="AlphaFoldDB" id="A0AAV5WPP2"/>
<dbReference type="EMBL" id="BTSY01000006">
    <property type="protein sequence ID" value="GMT34246.1"/>
    <property type="molecule type" value="Genomic_DNA"/>
</dbReference>
<feature type="domain" description="BTB" evidence="2">
    <location>
        <begin position="97"/>
        <end position="164"/>
    </location>
</feature>
<dbReference type="InterPro" id="IPR011333">
    <property type="entry name" value="SKP1/BTB/POZ_sf"/>
</dbReference>
<dbReference type="PROSITE" id="PS50097">
    <property type="entry name" value="BTB"/>
    <property type="match status" value="1"/>
</dbReference>
<evidence type="ECO:0000259" key="2">
    <source>
        <dbReference type="PROSITE" id="PS50097"/>
    </source>
</evidence>
<dbReference type="CDD" id="cd18186">
    <property type="entry name" value="BTB_POZ_ZBTB_KLHL-like"/>
    <property type="match status" value="1"/>
</dbReference>
<evidence type="ECO:0000313" key="4">
    <source>
        <dbReference type="Proteomes" id="UP001432322"/>
    </source>
</evidence>
<dbReference type="Proteomes" id="UP001432322">
    <property type="component" value="Unassembled WGS sequence"/>
</dbReference>
<sequence length="378" mass="43404">MFIIKTKQKLSMKLFLVQILSSLLLPIRSPSSLVSLRIDPWMSLIFEDDVTMVTNGTSDVKKLADCDLYKNLTKFSLTIDPFLAGVHTDDSLLTEIYSDILKIGSTTIAVSRELLSLHSDFFSNLFYGQFMERNQEVKEIKDIPEPEFVDFLQSIHRRRFEFASVRSALDTMGFADRLLMSRISKEILPYLINQSLPEDLLEYALTVADRVPCDEEILAWILSQFPSKTKLLEILHTLLPSISAATAQMCLEVGLQHISELEKIVAEPKEPDYVKMSKLMANRYNTAGIHLLCYDWTRKIVEMEDYFQAPFRRQELYDDQIHDYVAKSYAYDIWTYIPHHYSTAIVNGVTYNRNSAVLVSTENDGYPTSVVKLQAYGN</sequence>
<gene>
    <name evidence="3" type="ORF">PFISCL1PPCAC_25543</name>
</gene>
<keyword evidence="1" id="KW-0732">Signal</keyword>
<dbReference type="Gene3D" id="3.30.710.10">
    <property type="entry name" value="Potassium Channel Kv1.1, Chain A"/>
    <property type="match status" value="1"/>
</dbReference>
<organism evidence="3 4">
    <name type="scientific">Pristionchus fissidentatus</name>
    <dbReference type="NCBI Taxonomy" id="1538716"/>
    <lineage>
        <taxon>Eukaryota</taxon>
        <taxon>Metazoa</taxon>
        <taxon>Ecdysozoa</taxon>
        <taxon>Nematoda</taxon>
        <taxon>Chromadorea</taxon>
        <taxon>Rhabditida</taxon>
        <taxon>Rhabditina</taxon>
        <taxon>Diplogasteromorpha</taxon>
        <taxon>Diplogasteroidea</taxon>
        <taxon>Neodiplogasteridae</taxon>
        <taxon>Pristionchus</taxon>
    </lineage>
</organism>
<evidence type="ECO:0000256" key="1">
    <source>
        <dbReference type="SAM" id="SignalP"/>
    </source>
</evidence>
<dbReference type="Pfam" id="PF00651">
    <property type="entry name" value="BTB"/>
    <property type="match status" value="1"/>
</dbReference>
<proteinExistence type="predicted"/>
<dbReference type="PANTHER" id="PTHR47022">
    <property type="entry name" value="BTB AND MATH DOMAIN-CONTAINING PROTEIN 36-RELATED"/>
    <property type="match status" value="1"/>
</dbReference>
<accession>A0AAV5WPP2</accession>
<reference evidence="3" key="1">
    <citation type="submission" date="2023-10" db="EMBL/GenBank/DDBJ databases">
        <title>Genome assembly of Pristionchus species.</title>
        <authorList>
            <person name="Yoshida K."/>
            <person name="Sommer R.J."/>
        </authorList>
    </citation>
    <scope>NUCLEOTIDE SEQUENCE</scope>
    <source>
        <strain evidence="3">RS5133</strain>
    </source>
</reference>
<dbReference type="PANTHER" id="PTHR47022:SF1">
    <property type="entry name" value="BTB AND MATH DOMAIN-CONTAINING PROTEIN 36-RELATED"/>
    <property type="match status" value="1"/>
</dbReference>
<keyword evidence="4" id="KW-1185">Reference proteome</keyword>
<dbReference type="SUPFAM" id="SSF54695">
    <property type="entry name" value="POZ domain"/>
    <property type="match status" value="1"/>
</dbReference>
<feature type="signal peptide" evidence="1">
    <location>
        <begin position="1"/>
        <end position="22"/>
    </location>
</feature>
<protein>
    <recommendedName>
        <fullName evidence="2">BTB domain-containing protein</fullName>
    </recommendedName>
</protein>
<dbReference type="InterPro" id="IPR000210">
    <property type="entry name" value="BTB/POZ_dom"/>
</dbReference>